<keyword evidence="2" id="KW-1185">Reference proteome</keyword>
<dbReference type="AlphaFoldDB" id="A0A0V1BQI6"/>
<organism evidence="1 2">
    <name type="scientific">Trichinella spiralis</name>
    <name type="common">Trichina worm</name>
    <dbReference type="NCBI Taxonomy" id="6334"/>
    <lineage>
        <taxon>Eukaryota</taxon>
        <taxon>Metazoa</taxon>
        <taxon>Ecdysozoa</taxon>
        <taxon>Nematoda</taxon>
        <taxon>Enoplea</taxon>
        <taxon>Dorylaimia</taxon>
        <taxon>Trichinellida</taxon>
        <taxon>Trichinellidae</taxon>
        <taxon>Trichinella</taxon>
    </lineage>
</organism>
<evidence type="ECO:0000313" key="1">
    <source>
        <dbReference type="EMBL" id="KRY39557.1"/>
    </source>
</evidence>
<proteinExistence type="predicted"/>
<dbReference type="Proteomes" id="UP000054776">
    <property type="component" value="Unassembled WGS sequence"/>
</dbReference>
<dbReference type="EMBL" id="JYDH01000018">
    <property type="protein sequence ID" value="KRY39557.1"/>
    <property type="molecule type" value="Genomic_DNA"/>
</dbReference>
<gene>
    <name evidence="1" type="ORF">T01_4935</name>
</gene>
<accession>A0A0V1BQI6</accession>
<dbReference type="OrthoDB" id="5920687at2759"/>
<evidence type="ECO:0000313" key="2">
    <source>
        <dbReference type="Proteomes" id="UP000054776"/>
    </source>
</evidence>
<comment type="caution">
    <text evidence="1">The sequence shown here is derived from an EMBL/GenBank/DDBJ whole genome shotgun (WGS) entry which is preliminary data.</text>
</comment>
<reference evidence="1 2" key="1">
    <citation type="submission" date="2015-01" db="EMBL/GenBank/DDBJ databases">
        <title>Evolution of Trichinella species and genotypes.</title>
        <authorList>
            <person name="Korhonen P.K."/>
            <person name="Edoardo P."/>
            <person name="Giuseppe L.R."/>
            <person name="Gasser R.B."/>
        </authorList>
    </citation>
    <scope>NUCLEOTIDE SEQUENCE [LARGE SCALE GENOMIC DNA]</scope>
    <source>
        <strain evidence="1">ISS3</strain>
    </source>
</reference>
<sequence length="72" mass="7777">MCLMSSSMGSDIWLETVLHKINSSNGISKFIFDPGAHRTPFDLSAFIDPLDSLIDPKGSISTTLAIPGLQHC</sequence>
<dbReference type="InParanoid" id="A0A0V1BQI6"/>
<name>A0A0V1BQI6_TRISP</name>
<protein>
    <submittedName>
        <fullName evidence="1">Uncharacterized protein</fullName>
    </submittedName>
</protein>